<name>A0A553H538_9PSED</name>
<dbReference type="Pfam" id="PF12802">
    <property type="entry name" value="MarR_2"/>
    <property type="match status" value="1"/>
</dbReference>
<dbReference type="GO" id="GO:0003700">
    <property type="term" value="F:DNA-binding transcription factor activity"/>
    <property type="evidence" value="ECO:0007669"/>
    <property type="project" value="InterPro"/>
</dbReference>
<sequence length="170" mass="18695">MPDLKKAAAQQQAMEAFFFGYQAFTARPDAILARRGLSRVHHRILFFIARYPGLSVKQLLGYLDVSKQALSVPLRQLIEMKLVVSVAADDDKRRRLLGFTAEGARLERTLRREQTRLLERALALTGEQAMAGWLDVNCALGAAHERDGQACISPSAPPAAPARVRPSSAA</sequence>
<dbReference type="InterPro" id="IPR039422">
    <property type="entry name" value="MarR/SlyA-like"/>
</dbReference>
<reference evidence="2 3" key="1">
    <citation type="submission" date="2019-07" db="EMBL/GenBank/DDBJ databases">
        <title>Pseudomonas mangiferae sp. nov., isolated from bark of mango tree in Thailand.</title>
        <authorList>
            <person name="Srisuk N."/>
            <person name="Anurat P."/>
        </authorList>
    </citation>
    <scope>NUCLEOTIDE SEQUENCE [LARGE SCALE GENOMIC DNA]</scope>
    <source>
        <strain evidence="2 3">DMKU_BBB3-04</strain>
    </source>
</reference>
<dbReference type="PANTHER" id="PTHR33164:SF44">
    <property type="entry name" value="TRANSCRIPTIONAL REGULATORY PROTEIN"/>
    <property type="match status" value="1"/>
</dbReference>
<proteinExistence type="predicted"/>
<dbReference type="InterPro" id="IPR036390">
    <property type="entry name" value="WH_DNA-bd_sf"/>
</dbReference>
<dbReference type="OrthoDB" id="9799368at2"/>
<dbReference type="SUPFAM" id="SSF46785">
    <property type="entry name" value="Winged helix' DNA-binding domain"/>
    <property type="match status" value="1"/>
</dbReference>
<dbReference type="Proteomes" id="UP000315235">
    <property type="component" value="Unassembled WGS sequence"/>
</dbReference>
<protein>
    <submittedName>
        <fullName evidence="2">Winged helix-turn-helix transcriptional regulator</fullName>
    </submittedName>
</protein>
<feature type="domain" description="HTH marR-type" evidence="1">
    <location>
        <begin position="1"/>
        <end position="142"/>
    </location>
</feature>
<dbReference type="PROSITE" id="PS50995">
    <property type="entry name" value="HTH_MARR_2"/>
    <property type="match status" value="1"/>
</dbReference>
<dbReference type="SMART" id="SM00347">
    <property type="entry name" value="HTH_MARR"/>
    <property type="match status" value="1"/>
</dbReference>
<dbReference type="PANTHER" id="PTHR33164">
    <property type="entry name" value="TRANSCRIPTIONAL REGULATOR, MARR FAMILY"/>
    <property type="match status" value="1"/>
</dbReference>
<organism evidence="2 3">
    <name type="scientific">Pseudomonas mangiferae</name>
    <dbReference type="NCBI Taxonomy" id="2593654"/>
    <lineage>
        <taxon>Bacteria</taxon>
        <taxon>Pseudomonadati</taxon>
        <taxon>Pseudomonadota</taxon>
        <taxon>Gammaproteobacteria</taxon>
        <taxon>Pseudomonadales</taxon>
        <taxon>Pseudomonadaceae</taxon>
        <taxon>Pseudomonas</taxon>
    </lineage>
</organism>
<dbReference type="EMBL" id="VJOY01000001">
    <property type="protein sequence ID" value="TRX76837.1"/>
    <property type="molecule type" value="Genomic_DNA"/>
</dbReference>
<evidence type="ECO:0000313" key="2">
    <source>
        <dbReference type="EMBL" id="TRX76837.1"/>
    </source>
</evidence>
<dbReference type="Gene3D" id="1.10.10.10">
    <property type="entry name" value="Winged helix-like DNA-binding domain superfamily/Winged helix DNA-binding domain"/>
    <property type="match status" value="1"/>
</dbReference>
<evidence type="ECO:0000313" key="3">
    <source>
        <dbReference type="Proteomes" id="UP000315235"/>
    </source>
</evidence>
<dbReference type="InterPro" id="IPR000835">
    <property type="entry name" value="HTH_MarR-typ"/>
</dbReference>
<comment type="caution">
    <text evidence="2">The sequence shown here is derived from an EMBL/GenBank/DDBJ whole genome shotgun (WGS) entry which is preliminary data.</text>
</comment>
<keyword evidence="3" id="KW-1185">Reference proteome</keyword>
<dbReference type="AlphaFoldDB" id="A0A553H538"/>
<dbReference type="GO" id="GO:0006950">
    <property type="term" value="P:response to stress"/>
    <property type="evidence" value="ECO:0007669"/>
    <property type="project" value="TreeGrafter"/>
</dbReference>
<accession>A0A553H538</accession>
<dbReference type="RefSeq" id="WP_143486610.1">
    <property type="nucleotide sequence ID" value="NZ_VJOY01000001.1"/>
</dbReference>
<dbReference type="InterPro" id="IPR036388">
    <property type="entry name" value="WH-like_DNA-bd_sf"/>
</dbReference>
<gene>
    <name evidence="2" type="ORF">FM069_02115</name>
</gene>
<evidence type="ECO:0000259" key="1">
    <source>
        <dbReference type="PROSITE" id="PS50995"/>
    </source>
</evidence>